<dbReference type="Proteomes" id="UP000501785">
    <property type="component" value="Segment"/>
</dbReference>
<accession>A0A6G6XHU3</accession>
<name>A0A6G6XHU3_9CAUD</name>
<dbReference type="KEGG" id="vg:77925185"/>
<reference evidence="1 2" key="1">
    <citation type="submission" date="2020-01" db="EMBL/GenBank/DDBJ databases">
        <authorList>
            <person name="Burbank J.R."/>
            <person name="Falkowski A.F."/>
            <person name="Granberg A.K."/>
            <person name="Hofbauer A.R."/>
            <person name="Heubel C."/>
            <person name="Larson S.M."/>
            <person name="Streitz R.J."/>
            <person name="Zoubek K.J."/>
            <person name="Bonilla J.A."/>
            <person name="Klyczek K."/>
            <person name="Garlena R.A."/>
            <person name="Russell D.A."/>
            <person name="Pope W.H."/>
            <person name="Jacobs-Sera D."/>
            <person name="Hatfull G.F."/>
        </authorList>
    </citation>
    <scope>NUCLEOTIDE SEQUENCE [LARGE SCALE GENOMIC DNA]</scope>
</reference>
<evidence type="ECO:0000313" key="1">
    <source>
        <dbReference type="EMBL" id="QIG57681.1"/>
    </source>
</evidence>
<keyword evidence="2" id="KW-1185">Reference proteome</keyword>
<protein>
    <submittedName>
        <fullName evidence="1">Tail terminator</fullName>
    </submittedName>
</protein>
<organism evidence="1 2">
    <name type="scientific">Arthrobacter phage Shoya</name>
    <dbReference type="NCBI Taxonomy" id="2704035"/>
    <lineage>
        <taxon>Viruses</taxon>
        <taxon>Duplodnaviria</taxon>
        <taxon>Heunggongvirae</taxon>
        <taxon>Uroviricota</taxon>
        <taxon>Caudoviricetes</taxon>
        <taxon>Shoyavirus</taxon>
        <taxon>Shoyavirus shoya</taxon>
    </lineage>
</organism>
<dbReference type="GeneID" id="77925185"/>
<proteinExistence type="predicted"/>
<gene>
    <name evidence="1" type="primary">10</name>
    <name evidence="1" type="ORF">SEA_SHOYA_10</name>
</gene>
<sequence length="125" mass="13763">MSWPSIEKALVAGLRADLGAQVGTKVPPDVETRDKFIRVARGPGSDDMITDAPIVDVECFSNVYATADTLSEEVRQWLHGLNGRKVAGVLVDRVRTASAPAWVDYLNPATNRFVASYRLEFRQSN</sequence>
<dbReference type="RefSeq" id="YP_010649630.1">
    <property type="nucleotide sequence ID" value="NC_070771.1"/>
</dbReference>
<dbReference type="EMBL" id="MN908684">
    <property type="protein sequence ID" value="QIG57681.1"/>
    <property type="molecule type" value="Genomic_DNA"/>
</dbReference>
<evidence type="ECO:0000313" key="2">
    <source>
        <dbReference type="Proteomes" id="UP000501785"/>
    </source>
</evidence>